<name>A0A4U5N451_STECR</name>
<reference evidence="2 3" key="1">
    <citation type="journal article" date="2015" name="Genome Biol.">
        <title>Comparative genomics of Steinernema reveals deeply conserved gene regulatory networks.</title>
        <authorList>
            <person name="Dillman A.R."/>
            <person name="Macchietto M."/>
            <person name="Porter C.F."/>
            <person name="Rogers A."/>
            <person name="Williams B."/>
            <person name="Antoshechkin I."/>
            <person name="Lee M.M."/>
            <person name="Goodwin Z."/>
            <person name="Lu X."/>
            <person name="Lewis E.E."/>
            <person name="Goodrich-Blair H."/>
            <person name="Stock S.P."/>
            <person name="Adams B.J."/>
            <person name="Sternberg P.W."/>
            <person name="Mortazavi A."/>
        </authorList>
    </citation>
    <scope>NUCLEOTIDE SEQUENCE [LARGE SCALE GENOMIC DNA]</scope>
    <source>
        <strain evidence="2 3">ALL</strain>
    </source>
</reference>
<sequence>MKPARKQASPDEDRQTGHAGNVLKRRIGTTRSRNSAERRWERDDQSAPRRVQGPLAERRRVYVQREFRKGRVQTRFYRCRGWEAAGFRKCGASVAGFSKRNVTKMGNVPRALSFCSASLEP</sequence>
<gene>
    <name evidence="2" type="ORF">L596_018114</name>
</gene>
<comment type="caution">
    <text evidence="2">The sequence shown here is derived from an EMBL/GenBank/DDBJ whole genome shotgun (WGS) entry which is preliminary data.</text>
</comment>
<feature type="compositionally biased region" description="Basic and acidic residues" evidence="1">
    <location>
        <begin position="34"/>
        <end position="47"/>
    </location>
</feature>
<dbReference type="AlphaFoldDB" id="A0A4U5N451"/>
<evidence type="ECO:0000256" key="1">
    <source>
        <dbReference type="SAM" id="MobiDB-lite"/>
    </source>
</evidence>
<dbReference type="Proteomes" id="UP000298663">
    <property type="component" value="Unassembled WGS sequence"/>
</dbReference>
<evidence type="ECO:0000313" key="3">
    <source>
        <dbReference type="Proteomes" id="UP000298663"/>
    </source>
</evidence>
<dbReference type="EMBL" id="AZBU02000005">
    <property type="protein sequence ID" value="TKR77074.1"/>
    <property type="molecule type" value="Genomic_DNA"/>
</dbReference>
<protein>
    <submittedName>
        <fullName evidence="2">Uncharacterized protein</fullName>
    </submittedName>
</protein>
<feature type="region of interest" description="Disordered" evidence="1">
    <location>
        <begin position="1"/>
        <end position="53"/>
    </location>
</feature>
<keyword evidence="3" id="KW-1185">Reference proteome</keyword>
<organism evidence="2 3">
    <name type="scientific">Steinernema carpocapsae</name>
    <name type="common">Entomopathogenic nematode</name>
    <dbReference type="NCBI Taxonomy" id="34508"/>
    <lineage>
        <taxon>Eukaryota</taxon>
        <taxon>Metazoa</taxon>
        <taxon>Ecdysozoa</taxon>
        <taxon>Nematoda</taxon>
        <taxon>Chromadorea</taxon>
        <taxon>Rhabditida</taxon>
        <taxon>Tylenchina</taxon>
        <taxon>Panagrolaimomorpha</taxon>
        <taxon>Strongyloidoidea</taxon>
        <taxon>Steinernematidae</taxon>
        <taxon>Steinernema</taxon>
    </lineage>
</organism>
<proteinExistence type="predicted"/>
<evidence type="ECO:0000313" key="2">
    <source>
        <dbReference type="EMBL" id="TKR77074.1"/>
    </source>
</evidence>
<reference evidence="2 3" key="2">
    <citation type="journal article" date="2019" name="G3 (Bethesda)">
        <title>Hybrid Assembly of the Genome of the Entomopathogenic Nematode Steinernema carpocapsae Identifies the X-Chromosome.</title>
        <authorList>
            <person name="Serra L."/>
            <person name="Macchietto M."/>
            <person name="Macias-Munoz A."/>
            <person name="McGill C.J."/>
            <person name="Rodriguez I.M."/>
            <person name="Rodriguez B."/>
            <person name="Murad R."/>
            <person name="Mortazavi A."/>
        </authorList>
    </citation>
    <scope>NUCLEOTIDE SEQUENCE [LARGE SCALE GENOMIC DNA]</scope>
    <source>
        <strain evidence="2 3">ALL</strain>
    </source>
</reference>
<accession>A0A4U5N451</accession>